<comment type="caution">
    <text evidence="2">The sequence shown here is derived from an EMBL/GenBank/DDBJ whole genome shotgun (WGS) entry which is preliminary data.</text>
</comment>
<dbReference type="Gene3D" id="3.40.50.1240">
    <property type="entry name" value="Phosphoglycerate mutase-like"/>
    <property type="match status" value="1"/>
</dbReference>
<dbReference type="InterPro" id="IPR013078">
    <property type="entry name" value="His_Pase_superF_clade-1"/>
</dbReference>
<organism evidence="2 3">
    <name type="scientific">Actinomadura monticuli</name>
    <dbReference type="NCBI Taxonomy" id="3097367"/>
    <lineage>
        <taxon>Bacteria</taxon>
        <taxon>Bacillati</taxon>
        <taxon>Actinomycetota</taxon>
        <taxon>Actinomycetes</taxon>
        <taxon>Streptosporangiales</taxon>
        <taxon>Thermomonosporaceae</taxon>
        <taxon>Actinomadura</taxon>
    </lineage>
</organism>
<dbReference type="Pfam" id="PF00300">
    <property type="entry name" value="His_Phos_1"/>
    <property type="match status" value="1"/>
</dbReference>
<dbReference type="CDD" id="cd07067">
    <property type="entry name" value="HP_PGM_like"/>
    <property type="match status" value="1"/>
</dbReference>
<dbReference type="InterPro" id="IPR029033">
    <property type="entry name" value="His_PPase_superfam"/>
</dbReference>
<dbReference type="EMBL" id="JAXCEI010000007">
    <property type="protein sequence ID" value="MFA1540784.1"/>
    <property type="molecule type" value="Genomic_DNA"/>
</dbReference>
<keyword evidence="2" id="KW-0378">Hydrolase</keyword>
<sequence>MTLRLVLISHASTAATHGARFPDDEPLNDRGLAAASACLGALRRVGAAYRGLERRCLQTAQALGLDAEPEPLLADMDAGIWRGRRLADLETENPADLYTWMTDPVAAPHGGEPLAGVLARMASWLDRLPGAASPVVAVTHPALVRAAVLHALGAPPSAFWRMDVPPLSQTRLSYNGGQWRLRESGHPLGPADQGPREVRGRG</sequence>
<evidence type="ECO:0000256" key="1">
    <source>
        <dbReference type="SAM" id="MobiDB-lite"/>
    </source>
</evidence>
<evidence type="ECO:0000313" key="2">
    <source>
        <dbReference type="EMBL" id="MFA1540784.1"/>
    </source>
</evidence>
<dbReference type="RefSeq" id="WP_371950712.1">
    <property type="nucleotide sequence ID" value="NZ_JAXCEI010000007.1"/>
</dbReference>
<name>A0ABV4QE03_9ACTN</name>
<dbReference type="SUPFAM" id="SSF53254">
    <property type="entry name" value="Phosphoglycerate mutase-like"/>
    <property type="match status" value="1"/>
</dbReference>
<dbReference type="EC" id="3.1.3.-" evidence="2"/>
<keyword evidence="3" id="KW-1185">Reference proteome</keyword>
<feature type="region of interest" description="Disordered" evidence="1">
    <location>
        <begin position="179"/>
        <end position="202"/>
    </location>
</feature>
<gene>
    <name evidence="2" type="ORF">SM611_17795</name>
</gene>
<dbReference type="Proteomes" id="UP001569963">
    <property type="component" value="Unassembled WGS sequence"/>
</dbReference>
<accession>A0ABV4QE03</accession>
<dbReference type="GO" id="GO:0016787">
    <property type="term" value="F:hydrolase activity"/>
    <property type="evidence" value="ECO:0007669"/>
    <property type="project" value="UniProtKB-KW"/>
</dbReference>
<dbReference type="SMART" id="SM00855">
    <property type="entry name" value="PGAM"/>
    <property type="match status" value="1"/>
</dbReference>
<evidence type="ECO:0000313" key="3">
    <source>
        <dbReference type="Proteomes" id="UP001569963"/>
    </source>
</evidence>
<protein>
    <submittedName>
        <fullName evidence="2">Histidine phosphatase family protein</fullName>
        <ecNumber evidence="2">3.1.3.-</ecNumber>
    </submittedName>
</protein>
<reference evidence="2 3" key="1">
    <citation type="submission" date="2023-11" db="EMBL/GenBank/DDBJ databases">
        <title>Actinomadura monticuli sp. nov., isolated from volcanic ash.</title>
        <authorList>
            <person name="Lee S.D."/>
            <person name="Yang H."/>
            <person name="Kim I.S."/>
        </authorList>
    </citation>
    <scope>NUCLEOTIDE SEQUENCE [LARGE SCALE GENOMIC DNA]</scope>
    <source>
        <strain evidence="2 3">DLS-62</strain>
    </source>
</reference>
<proteinExistence type="predicted"/>